<keyword evidence="3" id="KW-1185">Reference proteome</keyword>
<protein>
    <submittedName>
        <fullName evidence="2">Uncharacterized protein</fullName>
    </submittedName>
</protein>
<dbReference type="Proteomes" id="UP000024635">
    <property type="component" value="Unassembled WGS sequence"/>
</dbReference>
<reference evidence="3" key="1">
    <citation type="journal article" date="2015" name="Nat. Genet.">
        <title>The genome and transcriptome of the zoonotic hookworm Ancylostoma ceylanicum identify infection-specific gene families.</title>
        <authorList>
            <person name="Schwarz E.M."/>
            <person name="Hu Y."/>
            <person name="Antoshechkin I."/>
            <person name="Miller M.M."/>
            <person name="Sternberg P.W."/>
            <person name="Aroian R.V."/>
        </authorList>
    </citation>
    <scope>NUCLEOTIDE SEQUENCE</scope>
    <source>
        <strain evidence="3">HY135</strain>
    </source>
</reference>
<dbReference type="AlphaFoldDB" id="A0A016UBU4"/>
<comment type="caution">
    <text evidence="2">The sequence shown here is derived from an EMBL/GenBank/DDBJ whole genome shotgun (WGS) entry which is preliminary data.</text>
</comment>
<feature type="region of interest" description="Disordered" evidence="1">
    <location>
        <begin position="1"/>
        <end position="23"/>
    </location>
</feature>
<dbReference type="EMBL" id="JARK01001382">
    <property type="protein sequence ID" value="EYC12615.1"/>
    <property type="molecule type" value="Genomic_DNA"/>
</dbReference>
<evidence type="ECO:0000256" key="1">
    <source>
        <dbReference type="SAM" id="MobiDB-lite"/>
    </source>
</evidence>
<gene>
    <name evidence="2" type="primary">Acey_s0046.g1330</name>
    <name evidence="2" type="ORF">Y032_0046g1330</name>
</gene>
<accession>A0A016UBU4</accession>
<name>A0A016UBU4_9BILA</name>
<proteinExistence type="predicted"/>
<sequence length="143" mass="15732">MIGSTGAKESVKRTPPPSGTNIEDDEDCDHCLQGRHCCGQRTTVSVLHLLYGPYRLSSSFRASSTFPWRLNLGLRSKILVQKGNTRHFPSIRTAMSHGTSAGCDANLNAAPTEIFDFEISAYFGEHHILFGFASCGRVVRAMR</sequence>
<organism evidence="2 3">
    <name type="scientific">Ancylostoma ceylanicum</name>
    <dbReference type="NCBI Taxonomy" id="53326"/>
    <lineage>
        <taxon>Eukaryota</taxon>
        <taxon>Metazoa</taxon>
        <taxon>Ecdysozoa</taxon>
        <taxon>Nematoda</taxon>
        <taxon>Chromadorea</taxon>
        <taxon>Rhabditida</taxon>
        <taxon>Rhabditina</taxon>
        <taxon>Rhabditomorpha</taxon>
        <taxon>Strongyloidea</taxon>
        <taxon>Ancylostomatidae</taxon>
        <taxon>Ancylostomatinae</taxon>
        <taxon>Ancylostoma</taxon>
    </lineage>
</organism>
<evidence type="ECO:0000313" key="2">
    <source>
        <dbReference type="EMBL" id="EYC12615.1"/>
    </source>
</evidence>
<evidence type="ECO:0000313" key="3">
    <source>
        <dbReference type="Proteomes" id="UP000024635"/>
    </source>
</evidence>